<dbReference type="GO" id="GO:0030295">
    <property type="term" value="F:protein kinase activator activity"/>
    <property type="evidence" value="ECO:0007669"/>
    <property type="project" value="TreeGrafter"/>
</dbReference>
<dbReference type="RefSeq" id="WP_089234718.1">
    <property type="nucleotide sequence ID" value="NZ_FZOY01000008.1"/>
</dbReference>
<dbReference type="EMBL" id="FZOY01000008">
    <property type="protein sequence ID" value="SNT24717.1"/>
    <property type="molecule type" value="Genomic_DNA"/>
</dbReference>
<name>A0A239L276_9RHOB</name>
<dbReference type="InterPro" id="IPR016152">
    <property type="entry name" value="PTrfase/Anion_transptr"/>
</dbReference>
<dbReference type="PROSITE" id="PS51094">
    <property type="entry name" value="PTS_EIIA_TYPE_2"/>
    <property type="match status" value="1"/>
</dbReference>
<feature type="domain" description="PTS EIIA type-2" evidence="1">
    <location>
        <begin position="5"/>
        <end position="148"/>
    </location>
</feature>
<evidence type="ECO:0000259" key="1">
    <source>
        <dbReference type="PROSITE" id="PS51094"/>
    </source>
</evidence>
<dbReference type="PROSITE" id="PS00372">
    <property type="entry name" value="PTS_EIIA_TYPE_2_HIS"/>
    <property type="match status" value="1"/>
</dbReference>
<dbReference type="OrthoDB" id="95460at2"/>
<dbReference type="InterPro" id="IPR002178">
    <property type="entry name" value="PTS_EIIA_type-2_dom"/>
</dbReference>
<evidence type="ECO:0000313" key="2">
    <source>
        <dbReference type="EMBL" id="SNT24717.1"/>
    </source>
</evidence>
<protein>
    <submittedName>
        <fullName evidence="2">PTS IIA-like nitrogen-regulatory protein PtsN</fullName>
    </submittedName>
</protein>
<accession>A0A239L276</accession>
<proteinExistence type="predicted"/>
<dbReference type="Proteomes" id="UP000198426">
    <property type="component" value="Unassembled WGS sequence"/>
</dbReference>
<dbReference type="AlphaFoldDB" id="A0A239L276"/>
<dbReference type="Gene3D" id="3.40.930.10">
    <property type="entry name" value="Mannitol-specific EII, Chain A"/>
    <property type="match status" value="1"/>
</dbReference>
<sequence length="154" mass="16392">MNLSSILKPDAVKVISEASSKKRLFQRLAEAAEASYGLDGDAALEALLDRESLGPTGVGSGIALPHARVTDAKAVRGVFFRLERPLEFGAVDRQPVDLVFALFAPESSGVDHLKALALISRTMRDAAVCEKLRANDNPATLHTVLTEGRPSQAA</sequence>
<dbReference type="PANTHER" id="PTHR47738:SF1">
    <property type="entry name" value="NITROGEN REGULATORY PROTEIN"/>
    <property type="match status" value="1"/>
</dbReference>
<organism evidence="2 3">
    <name type="scientific">Tropicimonas sediminicola</name>
    <dbReference type="NCBI Taxonomy" id="1031541"/>
    <lineage>
        <taxon>Bacteria</taxon>
        <taxon>Pseudomonadati</taxon>
        <taxon>Pseudomonadota</taxon>
        <taxon>Alphaproteobacteria</taxon>
        <taxon>Rhodobacterales</taxon>
        <taxon>Roseobacteraceae</taxon>
        <taxon>Tropicimonas</taxon>
    </lineage>
</organism>
<gene>
    <name evidence="2" type="ORF">SAMN05421757_108230</name>
</gene>
<dbReference type="SUPFAM" id="SSF55804">
    <property type="entry name" value="Phoshotransferase/anion transport protein"/>
    <property type="match status" value="1"/>
</dbReference>
<keyword evidence="3" id="KW-1185">Reference proteome</keyword>
<dbReference type="Pfam" id="PF00359">
    <property type="entry name" value="PTS_EIIA_2"/>
    <property type="match status" value="1"/>
</dbReference>
<evidence type="ECO:0000313" key="3">
    <source>
        <dbReference type="Proteomes" id="UP000198426"/>
    </source>
</evidence>
<dbReference type="CDD" id="cd00211">
    <property type="entry name" value="PTS_IIA_fru"/>
    <property type="match status" value="1"/>
</dbReference>
<dbReference type="InterPro" id="IPR051541">
    <property type="entry name" value="PTS_SugarTrans_NitroReg"/>
</dbReference>
<dbReference type="PANTHER" id="PTHR47738">
    <property type="entry name" value="PTS SYSTEM FRUCTOSE-LIKE EIIA COMPONENT-RELATED"/>
    <property type="match status" value="1"/>
</dbReference>
<reference evidence="2 3" key="1">
    <citation type="submission" date="2017-06" db="EMBL/GenBank/DDBJ databases">
        <authorList>
            <person name="Kim H.J."/>
            <person name="Triplett B.A."/>
        </authorList>
    </citation>
    <scope>NUCLEOTIDE SEQUENCE [LARGE SCALE GENOMIC DNA]</scope>
    <source>
        <strain evidence="2 3">DSM 29339</strain>
    </source>
</reference>